<dbReference type="EMBL" id="JACDTQ010000812">
    <property type="protein sequence ID" value="KAF5925698.1"/>
    <property type="molecule type" value="Genomic_DNA"/>
</dbReference>
<keyword evidence="2" id="KW-0391">Immunity</keyword>
<organism evidence="8 9">
    <name type="scientific">Diceros bicornis minor</name>
    <name type="common">South-central black rhinoceros</name>
    <dbReference type="NCBI Taxonomy" id="77932"/>
    <lineage>
        <taxon>Eukaryota</taxon>
        <taxon>Metazoa</taxon>
        <taxon>Chordata</taxon>
        <taxon>Craniata</taxon>
        <taxon>Vertebrata</taxon>
        <taxon>Euteleostomi</taxon>
        <taxon>Mammalia</taxon>
        <taxon>Eutheria</taxon>
        <taxon>Laurasiatheria</taxon>
        <taxon>Perissodactyla</taxon>
        <taxon>Rhinocerotidae</taxon>
        <taxon>Diceros</taxon>
    </lineage>
</organism>
<dbReference type="InterPro" id="IPR013783">
    <property type="entry name" value="Ig-like_fold"/>
</dbReference>
<evidence type="ECO:0000256" key="3">
    <source>
        <dbReference type="ARBA" id="ARBA00023130"/>
    </source>
</evidence>
<evidence type="ECO:0000256" key="2">
    <source>
        <dbReference type="ARBA" id="ARBA00022859"/>
    </source>
</evidence>
<evidence type="ECO:0000256" key="4">
    <source>
        <dbReference type="ARBA" id="ARBA00023170"/>
    </source>
</evidence>
<keyword evidence="3" id="KW-1064">Adaptive immunity</keyword>
<evidence type="ECO:0000313" key="8">
    <source>
        <dbReference type="EMBL" id="KAF5925698.1"/>
    </source>
</evidence>
<dbReference type="GO" id="GO:0042605">
    <property type="term" value="F:peptide antigen binding"/>
    <property type="evidence" value="ECO:0007669"/>
    <property type="project" value="TreeGrafter"/>
</dbReference>
<dbReference type="PANTHER" id="PTHR19343:SF14">
    <property type="entry name" value="IG-LIKE DOMAIN-CONTAINING PROTEIN-RELATED"/>
    <property type="match status" value="1"/>
</dbReference>
<dbReference type="SUPFAM" id="SSF48726">
    <property type="entry name" value="Immunoglobulin"/>
    <property type="match status" value="1"/>
</dbReference>
<evidence type="ECO:0000256" key="5">
    <source>
        <dbReference type="ARBA" id="ARBA00023319"/>
    </source>
</evidence>
<dbReference type="GO" id="GO:0002250">
    <property type="term" value="P:adaptive immune response"/>
    <property type="evidence" value="ECO:0007669"/>
    <property type="project" value="UniProtKB-KW"/>
</dbReference>
<name>A0A7J7FCS4_DICBM</name>
<dbReference type="InterPro" id="IPR051006">
    <property type="entry name" value="TCR_variable_domain"/>
</dbReference>
<sequence length="171" mass="19279">MIHNLAEAKISNDTLRSLSVPPSPNNNDKSKYNQQKIKQCPPSLTEEEGVLTVVCDQEKDVMQNPSILNVWERQTTVITCNYTDGALNYFPLYKKEAEKNSTLLIEIHSSMDRKQDRRFTVLLNKKFNMSPCMSQPPNQETQPCTSVQGSHRALRPLQPAAGAPVTCFVLD</sequence>
<evidence type="ECO:0000256" key="7">
    <source>
        <dbReference type="SAM" id="MobiDB-lite"/>
    </source>
</evidence>
<keyword evidence="4" id="KW-0675">Receptor</keyword>
<dbReference type="GO" id="GO:0042101">
    <property type="term" value="C:T cell receptor complex"/>
    <property type="evidence" value="ECO:0007669"/>
    <property type="project" value="UniProtKB-KW"/>
</dbReference>
<comment type="caution">
    <text evidence="8">The sequence shown here is derived from an EMBL/GenBank/DDBJ whole genome shotgun (WGS) entry which is preliminary data.</text>
</comment>
<dbReference type="PANTHER" id="PTHR19343">
    <property type="entry name" value="T CELL RECEPTOR ALPHA VARIABLE 1-2"/>
    <property type="match status" value="1"/>
</dbReference>
<evidence type="ECO:0000256" key="6">
    <source>
        <dbReference type="ARBA" id="ARBA00043266"/>
    </source>
</evidence>
<proteinExistence type="predicted"/>
<reference evidence="8 9" key="1">
    <citation type="journal article" date="2020" name="Mol. Biol. Evol.">
        <title>Interspecific Gene Flow and the Evolution of Specialization in Black and White Rhinoceros.</title>
        <authorList>
            <person name="Moodley Y."/>
            <person name="Westbury M.V."/>
            <person name="Russo I.M."/>
            <person name="Gopalakrishnan S."/>
            <person name="Rakotoarivelo A."/>
            <person name="Olsen R.A."/>
            <person name="Prost S."/>
            <person name="Tunstall T."/>
            <person name="Ryder O.A."/>
            <person name="Dalen L."/>
            <person name="Bruford M.W."/>
        </authorList>
    </citation>
    <scope>NUCLEOTIDE SEQUENCE [LARGE SCALE GENOMIC DNA]</scope>
    <source>
        <strain evidence="8">SBR-YM</strain>
        <tissue evidence="8">Skin</tissue>
    </source>
</reference>
<evidence type="ECO:0000313" key="9">
    <source>
        <dbReference type="Proteomes" id="UP000551758"/>
    </source>
</evidence>
<keyword evidence="5" id="KW-0393">Immunoglobulin domain</keyword>
<dbReference type="Gene3D" id="2.60.40.10">
    <property type="entry name" value="Immunoglobulins"/>
    <property type="match status" value="1"/>
</dbReference>
<gene>
    <name evidence="8" type="ORF">HPG69_002148</name>
</gene>
<keyword evidence="6" id="KW-1279">T cell receptor</keyword>
<dbReference type="AlphaFoldDB" id="A0A7J7FCS4"/>
<evidence type="ECO:0000256" key="1">
    <source>
        <dbReference type="ARBA" id="ARBA00022729"/>
    </source>
</evidence>
<protein>
    <submittedName>
        <fullName evidence="8">Uncharacterized protein</fullName>
    </submittedName>
</protein>
<keyword evidence="9" id="KW-1185">Reference proteome</keyword>
<dbReference type="Proteomes" id="UP000551758">
    <property type="component" value="Unassembled WGS sequence"/>
</dbReference>
<dbReference type="InterPro" id="IPR036179">
    <property type="entry name" value="Ig-like_dom_sf"/>
</dbReference>
<feature type="region of interest" description="Disordered" evidence="7">
    <location>
        <begin position="13"/>
        <end position="34"/>
    </location>
</feature>
<keyword evidence="1" id="KW-0732">Signal</keyword>
<accession>A0A7J7FCS4</accession>